<dbReference type="EMBL" id="JAHESD010000017">
    <property type="protein sequence ID" value="MBT1703582.1"/>
    <property type="molecule type" value="Genomic_DNA"/>
</dbReference>
<accession>A0ABS5VS17</accession>
<keyword evidence="9" id="KW-1185">Reference proteome</keyword>
<keyword evidence="2 7" id="KW-0812">Transmembrane</keyword>
<comment type="catalytic activity">
    <reaction evidence="7">
        <text>a peptidoglycan chain = a peptidoglycan chain with N-acetyl-1,6-anhydromuramyl-[peptide] at the reducing end + a peptidoglycan chain with N-acetylglucosamine at the non-reducing end.</text>
        <dbReference type="EC" id="4.2.2.29"/>
    </reaction>
</comment>
<gene>
    <name evidence="7 8" type="primary">mltG</name>
    <name evidence="8" type="ORF">KK060_09850</name>
</gene>
<evidence type="ECO:0000256" key="3">
    <source>
        <dbReference type="ARBA" id="ARBA00022989"/>
    </source>
</evidence>
<dbReference type="Gene3D" id="3.30.1490.480">
    <property type="entry name" value="Endolytic murein transglycosylase"/>
    <property type="match status" value="1"/>
</dbReference>
<evidence type="ECO:0000256" key="6">
    <source>
        <dbReference type="ARBA" id="ARBA00023316"/>
    </source>
</evidence>
<name>A0ABS5VS17_9BACT</name>
<dbReference type="PANTHER" id="PTHR30518:SF2">
    <property type="entry name" value="ENDOLYTIC MUREIN TRANSGLYCOSYLASE"/>
    <property type="match status" value="1"/>
</dbReference>
<dbReference type="Gene3D" id="3.30.160.60">
    <property type="entry name" value="Classic Zinc Finger"/>
    <property type="match status" value="1"/>
</dbReference>
<dbReference type="Proteomes" id="UP000772618">
    <property type="component" value="Unassembled WGS sequence"/>
</dbReference>
<comment type="function">
    <text evidence="7">Functions as a peptidoglycan terminase that cleaves nascent peptidoglycan strands endolytically to terminate their elongation.</text>
</comment>
<protein>
    <recommendedName>
        <fullName evidence="7">Endolytic murein transglycosylase</fullName>
        <ecNumber evidence="7">4.2.2.29</ecNumber>
    </recommendedName>
    <alternativeName>
        <fullName evidence="7">Peptidoglycan lytic transglycosylase</fullName>
    </alternativeName>
    <alternativeName>
        <fullName evidence="7">Peptidoglycan polymerization terminase</fullName>
    </alternativeName>
</protein>
<evidence type="ECO:0000256" key="2">
    <source>
        <dbReference type="ARBA" id="ARBA00022692"/>
    </source>
</evidence>
<dbReference type="InterPro" id="IPR003770">
    <property type="entry name" value="MLTG-like"/>
</dbReference>
<comment type="caution">
    <text evidence="8">The sequence shown here is derived from an EMBL/GenBank/DDBJ whole genome shotgun (WGS) entry which is preliminary data.</text>
</comment>
<dbReference type="PANTHER" id="PTHR30518">
    <property type="entry name" value="ENDOLYTIC MUREIN TRANSGLYCOSYLASE"/>
    <property type="match status" value="1"/>
</dbReference>
<keyword evidence="4 7" id="KW-0472">Membrane</keyword>
<dbReference type="NCBIfam" id="TIGR00247">
    <property type="entry name" value="endolytic transglycosylase MltG"/>
    <property type="match status" value="1"/>
</dbReference>
<keyword evidence="1 7" id="KW-1003">Cell membrane</keyword>
<evidence type="ECO:0000256" key="7">
    <source>
        <dbReference type="HAMAP-Rule" id="MF_02065"/>
    </source>
</evidence>
<dbReference type="EC" id="4.2.2.29" evidence="7"/>
<proteinExistence type="inferred from homology"/>
<keyword evidence="3 7" id="KW-1133">Transmembrane helix</keyword>
<evidence type="ECO:0000256" key="1">
    <source>
        <dbReference type="ARBA" id="ARBA00022475"/>
    </source>
</evidence>
<evidence type="ECO:0000256" key="4">
    <source>
        <dbReference type="ARBA" id="ARBA00023136"/>
    </source>
</evidence>
<keyword evidence="5 7" id="KW-0456">Lyase</keyword>
<evidence type="ECO:0000256" key="5">
    <source>
        <dbReference type="ARBA" id="ARBA00023239"/>
    </source>
</evidence>
<feature type="site" description="Important for catalytic activity" evidence="7">
    <location>
        <position position="218"/>
    </location>
</feature>
<evidence type="ECO:0000313" key="8">
    <source>
        <dbReference type="EMBL" id="MBT1703582.1"/>
    </source>
</evidence>
<dbReference type="RefSeq" id="WP_254153545.1">
    <property type="nucleotide sequence ID" value="NZ_JAHESD010000017.1"/>
</dbReference>
<comment type="similarity">
    <text evidence="7">Belongs to the transglycosylase MltG family.</text>
</comment>
<evidence type="ECO:0000313" key="9">
    <source>
        <dbReference type="Proteomes" id="UP000772618"/>
    </source>
</evidence>
<keyword evidence="6 7" id="KW-0961">Cell wall biogenesis/degradation</keyword>
<sequence>MKPSKGLVFFLLFSMLLISLGYYAYQICFTPNVLVGKEERVFIIPRDADFKFVQKKFHEGNIVQDLMSFSFLARLMEYRDHVKPGRYILEPNMTNLQVIRLLRAGIQEPVKVTFNNVRLIRDLSEKITKNLNMKPEEFEAALIEFTMANRSGFNKDNILCMFIPNTYEVYYNVAPEDLVDRMSKEFQNFWTEERKAKAKEIGLTPIEISILASIVQAESIRADEAPIIAGLYLNRLKKGIALQADPTLVYAVGDFSLKRVLNEHKEIDSPYNTYKYAGLPPGPINLPEIRTLDAVLNFKKSDYIYMCAKEDFSGRHNFTSSYQQHMNNAIKYQRALTIEMKKAAQMKK</sequence>
<organism evidence="8 9">
    <name type="scientific">Chryseosolibacter indicus</name>
    <dbReference type="NCBI Taxonomy" id="2782351"/>
    <lineage>
        <taxon>Bacteria</taxon>
        <taxon>Pseudomonadati</taxon>
        <taxon>Bacteroidota</taxon>
        <taxon>Cytophagia</taxon>
        <taxon>Cytophagales</taxon>
        <taxon>Chryseotaleaceae</taxon>
        <taxon>Chryseosolibacter</taxon>
    </lineage>
</organism>
<dbReference type="HAMAP" id="MF_02065">
    <property type="entry name" value="MltG"/>
    <property type="match status" value="1"/>
</dbReference>
<dbReference type="CDD" id="cd08010">
    <property type="entry name" value="MltG_like"/>
    <property type="match status" value="1"/>
</dbReference>
<dbReference type="Pfam" id="PF02618">
    <property type="entry name" value="YceG"/>
    <property type="match status" value="1"/>
</dbReference>
<reference evidence="8 9" key="1">
    <citation type="submission" date="2021-05" db="EMBL/GenBank/DDBJ databases">
        <title>A Polyphasic approach of four new species of the genus Ohtaekwangia: Ohtaekwangia histidinii sp. nov., Ohtaekwangia cretensis sp. nov., Ohtaekwangia indiensis sp. nov., Ohtaekwangia reichenbachii sp. nov. from diverse environment.</title>
        <authorList>
            <person name="Octaviana S."/>
        </authorList>
    </citation>
    <scope>NUCLEOTIDE SEQUENCE [LARGE SCALE GENOMIC DNA]</scope>
    <source>
        <strain evidence="8 9">PWU20</strain>
    </source>
</reference>